<reference evidence="11" key="1">
    <citation type="submission" date="2022-03" db="EMBL/GenBank/DDBJ databases">
        <title>A functionally conserved STORR gene fusion in Papaver species that diverged 16.8 million years ago.</title>
        <authorList>
            <person name="Catania T."/>
        </authorList>
    </citation>
    <scope>NUCLEOTIDE SEQUENCE</scope>
    <source>
        <strain evidence="11">S-191538</strain>
    </source>
</reference>
<dbReference type="SUPFAM" id="SSF47699">
    <property type="entry name" value="Bifunctional inhibitor/lipid-transfer protein/seed storage 2S albumin"/>
    <property type="match status" value="1"/>
</dbReference>
<feature type="domain" description="Bifunctional inhibitor/plant lipid transfer protein/seed storage helical" evidence="10">
    <location>
        <begin position="32"/>
        <end position="110"/>
    </location>
</feature>
<dbReference type="GO" id="GO:0098552">
    <property type="term" value="C:side of membrane"/>
    <property type="evidence" value="ECO:0007669"/>
    <property type="project" value="UniProtKB-KW"/>
</dbReference>
<feature type="compositionally biased region" description="Polar residues" evidence="8">
    <location>
        <begin position="124"/>
        <end position="155"/>
    </location>
</feature>
<evidence type="ECO:0000256" key="5">
    <source>
        <dbReference type="ARBA" id="ARBA00023157"/>
    </source>
</evidence>
<keyword evidence="4 9" id="KW-0732">Signal</keyword>
<comment type="caution">
    <text evidence="11">The sequence shown here is derived from an EMBL/GenBank/DDBJ whole genome shotgun (WGS) entry which is preliminary data.</text>
</comment>
<evidence type="ECO:0000256" key="3">
    <source>
        <dbReference type="ARBA" id="ARBA00022622"/>
    </source>
</evidence>
<comment type="similarity">
    <text evidence="2">Belongs to the plant LTP family.</text>
</comment>
<keyword evidence="5" id="KW-1015">Disulfide bond</keyword>
<evidence type="ECO:0000256" key="9">
    <source>
        <dbReference type="SAM" id="SignalP"/>
    </source>
</evidence>
<feature type="region of interest" description="Disordered" evidence="8">
    <location>
        <begin position="124"/>
        <end position="163"/>
    </location>
</feature>
<dbReference type="Pfam" id="PF14368">
    <property type="entry name" value="LTP_2"/>
    <property type="match status" value="1"/>
</dbReference>
<evidence type="ECO:0000256" key="2">
    <source>
        <dbReference type="ARBA" id="ARBA00009748"/>
    </source>
</evidence>
<dbReference type="InterPro" id="IPR036312">
    <property type="entry name" value="Bifun_inhib/LTP/seed_sf"/>
</dbReference>
<keyword evidence="3" id="KW-0472">Membrane</keyword>
<dbReference type="FunFam" id="1.10.110.10:FF:000001">
    <property type="entry name" value="Bifunctional inhibitor/lipid-transfer protein/seed storage 2S albumin superfamily protein"/>
    <property type="match status" value="1"/>
</dbReference>
<gene>
    <name evidence="11" type="ORF">MKW94_012354</name>
</gene>
<dbReference type="InterPro" id="IPR043325">
    <property type="entry name" value="LTSS"/>
</dbReference>
<evidence type="ECO:0000256" key="1">
    <source>
        <dbReference type="ARBA" id="ARBA00004609"/>
    </source>
</evidence>
<dbReference type="InterPro" id="IPR000528">
    <property type="entry name" value="Plant_nsLTP"/>
</dbReference>
<dbReference type="PANTHER" id="PTHR33044">
    <property type="entry name" value="BIFUNCTIONAL INHIBITOR/LIPID-TRANSFER PROTEIN/SEED STORAGE 2S ALBUMIN SUPERFAMILY PROTEIN-RELATED"/>
    <property type="match status" value="1"/>
</dbReference>
<dbReference type="PRINTS" id="PR00382">
    <property type="entry name" value="LIPIDTRNSFER"/>
</dbReference>
<dbReference type="SMART" id="SM00499">
    <property type="entry name" value="AAI"/>
    <property type="match status" value="1"/>
</dbReference>
<dbReference type="PROSITE" id="PS51257">
    <property type="entry name" value="PROKAR_LIPOPROTEIN"/>
    <property type="match status" value="1"/>
</dbReference>
<dbReference type="EMBL" id="JAJJMA010032358">
    <property type="protein sequence ID" value="MCL7024238.1"/>
    <property type="molecule type" value="Genomic_DNA"/>
</dbReference>
<keyword evidence="6" id="KW-0325">Glycoprotein</keyword>
<evidence type="ECO:0000256" key="7">
    <source>
        <dbReference type="ARBA" id="ARBA00023288"/>
    </source>
</evidence>
<dbReference type="GO" id="GO:0005886">
    <property type="term" value="C:plasma membrane"/>
    <property type="evidence" value="ECO:0007669"/>
    <property type="project" value="UniProtKB-SubCell"/>
</dbReference>
<dbReference type="Gene3D" id="1.10.110.10">
    <property type="entry name" value="Plant lipid-transfer and hydrophobic proteins"/>
    <property type="match status" value="1"/>
</dbReference>
<name>A0AA41S0V5_PAPNU</name>
<dbReference type="CDD" id="cd00010">
    <property type="entry name" value="AAI_LTSS"/>
    <property type="match status" value="1"/>
</dbReference>
<protein>
    <recommendedName>
        <fullName evidence="10">Bifunctional inhibitor/plant lipid transfer protein/seed storage helical domain-containing protein</fullName>
    </recommendedName>
</protein>
<keyword evidence="7" id="KW-0449">Lipoprotein</keyword>
<evidence type="ECO:0000256" key="6">
    <source>
        <dbReference type="ARBA" id="ARBA00023180"/>
    </source>
</evidence>
<sequence length="198" mass="19588">MVKISLFLCVLAIFACATVVNSKTAPAPAVDCSTIIFSMADCLTFVTSGSKVTKPEGACCPGLKTVLKTDAQCICEAFKNSGSLGIVLDIKKAMTLPAACGVSAPSIDKCGLALTLSPGGAPAQSPTRSIALPPTSSGTTSLAPASAPAQDTTTGSSQVAAPAPAPSAASTSTISSLALLVSLVAASYSLFEISSITI</sequence>
<accession>A0AA41S0V5</accession>
<evidence type="ECO:0000259" key="10">
    <source>
        <dbReference type="SMART" id="SM00499"/>
    </source>
</evidence>
<feature type="signal peptide" evidence="9">
    <location>
        <begin position="1"/>
        <end position="22"/>
    </location>
</feature>
<keyword evidence="3" id="KW-0336">GPI-anchor</keyword>
<evidence type="ECO:0000256" key="4">
    <source>
        <dbReference type="ARBA" id="ARBA00022729"/>
    </source>
</evidence>
<dbReference type="InterPro" id="IPR016140">
    <property type="entry name" value="Bifunc_inhib/LTP/seed_store"/>
</dbReference>
<proteinExistence type="inferred from homology"/>
<keyword evidence="12" id="KW-1185">Reference proteome</keyword>
<evidence type="ECO:0000256" key="8">
    <source>
        <dbReference type="SAM" id="MobiDB-lite"/>
    </source>
</evidence>
<dbReference type="Proteomes" id="UP001177140">
    <property type="component" value="Unassembled WGS sequence"/>
</dbReference>
<dbReference type="GO" id="GO:0008289">
    <property type="term" value="F:lipid binding"/>
    <property type="evidence" value="ECO:0007669"/>
    <property type="project" value="InterPro"/>
</dbReference>
<feature type="chain" id="PRO_5041396218" description="Bifunctional inhibitor/plant lipid transfer protein/seed storage helical domain-containing protein" evidence="9">
    <location>
        <begin position="23"/>
        <end position="198"/>
    </location>
</feature>
<dbReference type="GO" id="GO:0006869">
    <property type="term" value="P:lipid transport"/>
    <property type="evidence" value="ECO:0007669"/>
    <property type="project" value="InterPro"/>
</dbReference>
<evidence type="ECO:0000313" key="11">
    <source>
        <dbReference type="EMBL" id="MCL7024238.1"/>
    </source>
</evidence>
<evidence type="ECO:0000313" key="12">
    <source>
        <dbReference type="Proteomes" id="UP001177140"/>
    </source>
</evidence>
<comment type="subcellular location">
    <subcellularLocation>
        <location evidence="1">Cell membrane</location>
        <topology evidence="1">Lipid-anchor</topology>
        <topology evidence="1">GPI-anchor</topology>
    </subcellularLocation>
</comment>
<dbReference type="AlphaFoldDB" id="A0AA41S0V5"/>
<organism evidence="11 12">
    <name type="scientific">Papaver nudicaule</name>
    <name type="common">Iceland poppy</name>
    <dbReference type="NCBI Taxonomy" id="74823"/>
    <lineage>
        <taxon>Eukaryota</taxon>
        <taxon>Viridiplantae</taxon>
        <taxon>Streptophyta</taxon>
        <taxon>Embryophyta</taxon>
        <taxon>Tracheophyta</taxon>
        <taxon>Spermatophyta</taxon>
        <taxon>Magnoliopsida</taxon>
        <taxon>Ranunculales</taxon>
        <taxon>Papaveraceae</taxon>
        <taxon>Papaveroideae</taxon>
        <taxon>Papaver</taxon>
    </lineage>
</organism>